<sequence length="90" mass="10307">MEPQQLLEAQRVQAHNDATVDIKGKCAKNIRSNTQSKLRKMQRSWLGNNFDEIQGFAVRIGLKNLHDSLRESAALSFRAPLPCFEQMDQH</sequence>
<dbReference type="Proteomes" id="UP000735302">
    <property type="component" value="Unassembled WGS sequence"/>
</dbReference>
<evidence type="ECO:0000313" key="1">
    <source>
        <dbReference type="EMBL" id="GFO32270.1"/>
    </source>
</evidence>
<accession>A0AAV4CK95</accession>
<reference evidence="1 2" key="1">
    <citation type="journal article" date="2021" name="Elife">
        <title>Chloroplast acquisition without the gene transfer in kleptoplastic sea slugs, Plakobranchus ocellatus.</title>
        <authorList>
            <person name="Maeda T."/>
            <person name="Takahashi S."/>
            <person name="Yoshida T."/>
            <person name="Shimamura S."/>
            <person name="Takaki Y."/>
            <person name="Nagai Y."/>
            <person name="Toyoda A."/>
            <person name="Suzuki Y."/>
            <person name="Arimoto A."/>
            <person name="Ishii H."/>
            <person name="Satoh N."/>
            <person name="Nishiyama T."/>
            <person name="Hasebe M."/>
            <person name="Maruyama T."/>
            <person name="Minagawa J."/>
            <person name="Obokata J."/>
            <person name="Shigenobu S."/>
        </authorList>
    </citation>
    <scope>NUCLEOTIDE SEQUENCE [LARGE SCALE GENOMIC DNA]</scope>
</reference>
<gene>
    <name evidence="1" type="ORF">PoB_005877500</name>
</gene>
<dbReference type="AlphaFoldDB" id="A0AAV4CK95"/>
<dbReference type="EMBL" id="BLXT01006579">
    <property type="protein sequence ID" value="GFO32270.1"/>
    <property type="molecule type" value="Genomic_DNA"/>
</dbReference>
<comment type="caution">
    <text evidence="1">The sequence shown here is derived from an EMBL/GenBank/DDBJ whole genome shotgun (WGS) entry which is preliminary data.</text>
</comment>
<proteinExistence type="predicted"/>
<protein>
    <submittedName>
        <fullName evidence="1">Uncharacterized protein</fullName>
    </submittedName>
</protein>
<keyword evidence="2" id="KW-1185">Reference proteome</keyword>
<evidence type="ECO:0000313" key="2">
    <source>
        <dbReference type="Proteomes" id="UP000735302"/>
    </source>
</evidence>
<name>A0AAV4CK95_9GAST</name>
<organism evidence="1 2">
    <name type="scientific">Plakobranchus ocellatus</name>
    <dbReference type="NCBI Taxonomy" id="259542"/>
    <lineage>
        <taxon>Eukaryota</taxon>
        <taxon>Metazoa</taxon>
        <taxon>Spiralia</taxon>
        <taxon>Lophotrochozoa</taxon>
        <taxon>Mollusca</taxon>
        <taxon>Gastropoda</taxon>
        <taxon>Heterobranchia</taxon>
        <taxon>Euthyneura</taxon>
        <taxon>Panpulmonata</taxon>
        <taxon>Sacoglossa</taxon>
        <taxon>Placobranchoidea</taxon>
        <taxon>Plakobranchidae</taxon>
        <taxon>Plakobranchus</taxon>
    </lineage>
</organism>